<keyword evidence="5" id="KW-1185">Reference proteome</keyword>
<reference evidence="4" key="1">
    <citation type="submission" date="2021-01" db="EMBL/GenBank/DDBJ databases">
        <title>Whole genome shotgun sequence of Spirilliplanes yamanashiensis NBRC 15828.</title>
        <authorList>
            <person name="Komaki H."/>
            <person name="Tamura T."/>
        </authorList>
    </citation>
    <scope>NUCLEOTIDE SEQUENCE</scope>
    <source>
        <strain evidence="4">NBRC 15828</strain>
    </source>
</reference>
<name>A0A8J3Y6D8_9ACTN</name>
<dbReference type="InterPro" id="IPR011042">
    <property type="entry name" value="6-blade_b-propeller_TolB-like"/>
</dbReference>
<comment type="similarity">
    <text evidence="1">Belongs to the TolB family.</text>
</comment>
<organism evidence="4 5">
    <name type="scientific">Spirilliplanes yamanashiensis</name>
    <dbReference type="NCBI Taxonomy" id="42233"/>
    <lineage>
        <taxon>Bacteria</taxon>
        <taxon>Bacillati</taxon>
        <taxon>Actinomycetota</taxon>
        <taxon>Actinomycetes</taxon>
        <taxon>Micromonosporales</taxon>
        <taxon>Micromonosporaceae</taxon>
        <taxon>Spirilliplanes</taxon>
    </lineage>
</organism>
<protein>
    <recommendedName>
        <fullName evidence="6">WD40 repeat protein</fullName>
    </recommendedName>
</protein>
<comment type="caution">
    <text evidence="4">The sequence shown here is derived from an EMBL/GenBank/DDBJ whole genome shotgun (WGS) entry which is preliminary data.</text>
</comment>
<dbReference type="Gene3D" id="2.120.10.30">
    <property type="entry name" value="TolB, C-terminal domain"/>
    <property type="match status" value="2"/>
</dbReference>
<evidence type="ECO:0008006" key="6">
    <source>
        <dbReference type="Google" id="ProtNLM"/>
    </source>
</evidence>
<accession>A0A8J3Y6D8</accession>
<feature type="region of interest" description="Disordered" evidence="2">
    <location>
        <begin position="204"/>
        <end position="224"/>
    </location>
</feature>
<evidence type="ECO:0000313" key="4">
    <source>
        <dbReference type="EMBL" id="GIJ02691.1"/>
    </source>
</evidence>
<dbReference type="AlphaFoldDB" id="A0A8J3Y6D8"/>
<feature type="signal peptide" evidence="3">
    <location>
        <begin position="1"/>
        <end position="27"/>
    </location>
</feature>
<gene>
    <name evidence="4" type="ORF">Sya03_20430</name>
</gene>
<proteinExistence type="inferred from homology"/>
<dbReference type="SUPFAM" id="SSF82171">
    <property type="entry name" value="DPP6 N-terminal domain-like"/>
    <property type="match status" value="1"/>
</dbReference>
<evidence type="ECO:0000313" key="5">
    <source>
        <dbReference type="Proteomes" id="UP000652013"/>
    </source>
</evidence>
<dbReference type="EMBL" id="BOOY01000014">
    <property type="protein sequence ID" value="GIJ02691.1"/>
    <property type="molecule type" value="Genomic_DNA"/>
</dbReference>
<dbReference type="Proteomes" id="UP000652013">
    <property type="component" value="Unassembled WGS sequence"/>
</dbReference>
<dbReference type="InterPro" id="IPR011659">
    <property type="entry name" value="WD40"/>
</dbReference>
<sequence length="438" mass="45113">MRRIVLWGAAAAAVGTTVVGAAPSAWADEPAGTSRVTIGYDGEEANGSSTFSAISGDGRVVAFQSNALNIVRGDLTRNSDVFVRDLATGVSSRVSVSSAGVPSRGSSSSVALSYDGRVVVFQSAASDLVPGDTNKVADIFVHDRETGATTRVSVATDGTEGNGPSTAPQVSADGRWVTFGTTATNLAPGAVGPKSKVLLHDRETGATTEVSVRPDGTSGTADSQLPTISADGRYVAFLSYDWRIVPAARSVHLSAYVRDVQAGTTVRINNTPLSSLGYAIPKPHVPVTVSADGRYASILTDGVMVEGDDNRVTDVYRVELATGAVVRVSVGADGVQADRASGLTVTGAPMSADGRYVAFDSEARNLVADDANEARDIFVRDTVDGTTTRVSAGAVPSTRGSYFPAISADGGAVVFSTDGALVDGDTNNLSDIHLHRLR</sequence>
<evidence type="ECO:0000256" key="3">
    <source>
        <dbReference type="SAM" id="SignalP"/>
    </source>
</evidence>
<dbReference type="PANTHER" id="PTHR36842">
    <property type="entry name" value="PROTEIN TOLB HOMOLOG"/>
    <property type="match status" value="1"/>
</dbReference>
<keyword evidence="3" id="KW-0732">Signal</keyword>
<feature type="chain" id="PRO_5035210409" description="WD40 repeat protein" evidence="3">
    <location>
        <begin position="28"/>
        <end position="438"/>
    </location>
</feature>
<evidence type="ECO:0000256" key="2">
    <source>
        <dbReference type="SAM" id="MobiDB-lite"/>
    </source>
</evidence>
<evidence type="ECO:0000256" key="1">
    <source>
        <dbReference type="ARBA" id="ARBA00009820"/>
    </source>
</evidence>
<dbReference type="Pfam" id="PF07676">
    <property type="entry name" value="PD40"/>
    <property type="match status" value="1"/>
</dbReference>